<dbReference type="SUPFAM" id="SSF53448">
    <property type="entry name" value="Nucleotide-diphospho-sugar transferases"/>
    <property type="match status" value="1"/>
</dbReference>
<dbReference type="Pfam" id="PF00535">
    <property type="entry name" value="Glycos_transf_2"/>
    <property type="match status" value="1"/>
</dbReference>
<dbReference type="STRING" id="576118.SAMN05216216_11111"/>
<evidence type="ECO:0000256" key="1">
    <source>
        <dbReference type="ARBA" id="ARBA00006739"/>
    </source>
</evidence>
<dbReference type="AlphaFoldDB" id="A0A1G9F6Z2"/>
<dbReference type="InterPro" id="IPR001173">
    <property type="entry name" value="Glyco_trans_2-like"/>
</dbReference>
<dbReference type="EMBL" id="FNFY01000011">
    <property type="protein sequence ID" value="SDK84164.1"/>
    <property type="molecule type" value="Genomic_DNA"/>
</dbReference>
<dbReference type="PANTHER" id="PTHR22916">
    <property type="entry name" value="GLYCOSYLTRANSFERASE"/>
    <property type="match status" value="1"/>
</dbReference>
<dbReference type="CDD" id="cd00761">
    <property type="entry name" value="Glyco_tranf_GTA_type"/>
    <property type="match status" value="1"/>
</dbReference>
<gene>
    <name evidence="3" type="ORF">SAMN05216216_11111</name>
</gene>
<proteinExistence type="inferred from homology"/>
<feature type="domain" description="Glycosyltransferase 2-like" evidence="2">
    <location>
        <begin position="224"/>
        <end position="373"/>
    </location>
</feature>
<evidence type="ECO:0000259" key="2">
    <source>
        <dbReference type="Pfam" id="PF00535"/>
    </source>
</evidence>
<evidence type="ECO:0000313" key="4">
    <source>
        <dbReference type="Proteomes" id="UP000199008"/>
    </source>
</evidence>
<sequence length="614" mass="71250">MLKKLISKPVDWMVYSVMGEKQRKQIGDMLSKKQKENITRLLNGKKFRERRKLKSLKHHLYNLGFTDQALKDIQKFQMETENNEIKRLISWEMSLWHANKNTFEGAKEAIKHLPEAAEGEQNRDQQRRIVIVTAECFGRLAHKEHAAELLKKQLDNAEHPDLYLALANLEDDIEERMKYINKAFGMYDLKPIGFKTDYSAATYDDLVTLSPDENDKVYEGPKVSVILPAFKAESGIRIAIESILSQSWQNLELVVVDDCSPDGTVETIMEYAEKDSRVKLLSTPKNSGPYTARNIAMKEASGEFITINDADDWSHEQKIETQVRHLMENDKIIANTSEHARLTEELTLYRRGTPGKYIFPNMSSIMFRKDEVLDKIGYWDSVRFAADGEFKRRLIKTFGQKAYVDLKSGPLSLPRQSVSSLTGSSAFGYDGFFMGVRKEYVEALEHHHNAATNLYYHFPQVARPFPVPEPMWPAREEKTEGWRYFDVVLAGDFRKKGTEHLYKINQLKKEYDRIGLVQLYEYDLDFQNDIEQDIRNAVDGRNVQMLVYGEKIKTDRLILKEPQLLLTWQKYRPEIIAENADVENLELIDSRFRDKVQNRLEAYFGIRAEDISDA</sequence>
<protein>
    <submittedName>
        <fullName evidence="3">Glycosyl transferase family 2</fullName>
    </submittedName>
</protein>
<dbReference type="Gene3D" id="3.90.550.10">
    <property type="entry name" value="Spore Coat Polysaccharide Biosynthesis Protein SpsA, Chain A"/>
    <property type="match status" value="1"/>
</dbReference>
<keyword evidence="4" id="KW-1185">Reference proteome</keyword>
<dbReference type="GO" id="GO:0016758">
    <property type="term" value="F:hexosyltransferase activity"/>
    <property type="evidence" value="ECO:0007669"/>
    <property type="project" value="UniProtKB-ARBA"/>
</dbReference>
<dbReference type="OrthoDB" id="396512at2"/>
<accession>A0A1G9F6Z2</accession>
<dbReference type="InterPro" id="IPR029044">
    <property type="entry name" value="Nucleotide-diphossugar_trans"/>
</dbReference>
<reference evidence="4" key="1">
    <citation type="submission" date="2016-10" db="EMBL/GenBank/DDBJ databases">
        <authorList>
            <person name="Varghese N."/>
            <person name="Submissions S."/>
        </authorList>
    </citation>
    <scope>NUCLEOTIDE SEQUENCE [LARGE SCALE GENOMIC DNA]</scope>
    <source>
        <strain evidence="4">CGMCC 1.8895</strain>
    </source>
</reference>
<name>A0A1G9F6Z2_9BACL</name>
<dbReference type="PANTHER" id="PTHR22916:SF3">
    <property type="entry name" value="UDP-GLCNAC:BETAGAL BETA-1,3-N-ACETYLGLUCOSAMINYLTRANSFERASE-LIKE PROTEIN 1"/>
    <property type="match status" value="1"/>
</dbReference>
<dbReference type="RefSeq" id="WP_092986191.1">
    <property type="nucleotide sequence ID" value="NZ_FNFY01000011.1"/>
</dbReference>
<evidence type="ECO:0000313" key="3">
    <source>
        <dbReference type="EMBL" id="SDK84164.1"/>
    </source>
</evidence>
<comment type="similarity">
    <text evidence="1">Belongs to the glycosyltransferase 2 family.</text>
</comment>
<organism evidence="3 4">
    <name type="scientific">Lacicoccus qingdaonensis</name>
    <dbReference type="NCBI Taxonomy" id="576118"/>
    <lineage>
        <taxon>Bacteria</taxon>
        <taxon>Bacillati</taxon>
        <taxon>Bacillota</taxon>
        <taxon>Bacilli</taxon>
        <taxon>Bacillales</taxon>
        <taxon>Salinicoccaceae</taxon>
        <taxon>Lacicoccus</taxon>
    </lineage>
</organism>
<keyword evidence="3" id="KW-0808">Transferase</keyword>
<dbReference type="Proteomes" id="UP000199008">
    <property type="component" value="Unassembled WGS sequence"/>
</dbReference>